<evidence type="ECO:0000256" key="3">
    <source>
        <dbReference type="ARBA" id="ARBA00022692"/>
    </source>
</evidence>
<dbReference type="EMBL" id="SLXE01000002">
    <property type="protein sequence ID" value="TCP10146.1"/>
    <property type="molecule type" value="Genomic_DNA"/>
</dbReference>
<dbReference type="Proteomes" id="UP000294721">
    <property type="component" value="Unassembled WGS sequence"/>
</dbReference>
<sequence>MHTLPTAPLKRRLAALVYEALLIGAVTAVAALIAGIIATVLNTLSPLLSSLAVSVWMLAAWWFYFKLNWARQGQTLPMRVWQIGLADDQGRRPPLPQLRLRFMWACVFVVFVPLLAYVGLRHFGGVPPKAAFGAALIWWILPWGFALLNQERRFLYDYLAGTRLVDVKKPRKSADAD</sequence>
<evidence type="ECO:0000256" key="1">
    <source>
        <dbReference type="ARBA" id="ARBA00004651"/>
    </source>
</evidence>
<keyword evidence="10" id="KW-1185">Reference proteome</keyword>
<evidence type="ECO:0000256" key="6">
    <source>
        <dbReference type="SAM" id="Phobius"/>
    </source>
</evidence>
<feature type="transmembrane region" description="Helical" evidence="6">
    <location>
        <begin position="20"/>
        <end position="41"/>
    </location>
</feature>
<dbReference type="InterPro" id="IPR051791">
    <property type="entry name" value="Pra-immunoreactive"/>
</dbReference>
<evidence type="ECO:0000313" key="10">
    <source>
        <dbReference type="Proteomes" id="UP000294721"/>
    </source>
</evidence>
<keyword evidence="4 6" id="KW-1133">Transmembrane helix</keyword>
<keyword evidence="3 6" id="KW-0812">Transmembrane</keyword>
<evidence type="ECO:0000313" key="8">
    <source>
        <dbReference type="EMBL" id="TCP10146.1"/>
    </source>
</evidence>
<dbReference type="RefSeq" id="WP_132952346.1">
    <property type="nucleotide sequence ID" value="NZ_CP091507.1"/>
</dbReference>
<feature type="domain" description="RDD" evidence="7">
    <location>
        <begin position="6"/>
        <end position="161"/>
    </location>
</feature>
<dbReference type="KEGG" id="usu:LVJ78_05620"/>
<name>A0AAE9GZ47_9NEIS</name>
<feature type="transmembrane region" description="Helical" evidence="6">
    <location>
        <begin position="130"/>
        <end position="148"/>
    </location>
</feature>
<dbReference type="AlphaFoldDB" id="A0AAE9GZ47"/>
<feature type="transmembrane region" description="Helical" evidence="6">
    <location>
        <begin position="100"/>
        <end position="118"/>
    </location>
</feature>
<reference evidence="9" key="3">
    <citation type="journal article" date="2022" name="Res Sq">
        <title>Evolution of multicellular longitudinally dividing oral cavity symbionts (Neisseriaceae).</title>
        <authorList>
            <person name="Nyongesa S."/>
            <person name="Weber P."/>
            <person name="Bernet E."/>
            <person name="Pullido F."/>
            <person name="Nieckarz M."/>
            <person name="Delaby M."/>
            <person name="Nieves C."/>
            <person name="Viehboeck T."/>
            <person name="Krause N."/>
            <person name="Rivera-Millot A."/>
            <person name="Nakamura A."/>
            <person name="Vischer N."/>
            <person name="VanNieuwenhze M."/>
            <person name="Brun Y."/>
            <person name="Cava F."/>
            <person name="Bulgheresi S."/>
            <person name="Veyrier F."/>
        </authorList>
    </citation>
    <scope>NUCLEOTIDE SEQUENCE</scope>
    <source>
        <strain evidence="9">1258/02</strain>
    </source>
</reference>
<feature type="transmembrane region" description="Helical" evidence="6">
    <location>
        <begin position="47"/>
        <end position="65"/>
    </location>
</feature>
<protein>
    <submittedName>
        <fullName evidence="8">RDD family membrane protein YckC</fullName>
    </submittedName>
    <submittedName>
        <fullName evidence="9">RDD family protein</fullName>
    </submittedName>
</protein>
<evidence type="ECO:0000313" key="11">
    <source>
        <dbReference type="Proteomes" id="UP000829756"/>
    </source>
</evidence>
<evidence type="ECO:0000256" key="2">
    <source>
        <dbReference type="ARBA" id="ARBA00022475"/>
    </source>
</evidence>
<evidence type="ECO:0000256" key="5">
    <source>
        <dbReference type="ARBA" id="ARBA00023136"/>
    </source>
</evidence>
<dbReference type="Proteomes" id="UP000829756">
    <property type="component" value="Chromosome"/>
</dbReference>
<evidence type="ECO:0000313" key="9">
    <source>
        <dbReference type="EMBL" id="UOO80473.1"/>
    </source>
</evidence>
<keyword evidence="5 6" id="KW-0472">Membrane</keyword>
<organism evidence="9 11">
    <name type="scientific">Uruburuella suis</name>
    <dbReference type="NCBI Taxonomy" id="252130"/>
    <lineage>
        <taxon>Bacteria</taxon>
        <taxon>Pseudomonadati</taxon>
        <taxon>Pseudomonadota</taxon>
        <taxon>Betaproteobacteria</taxon>
        <taxon>Neisseriales</taxon>
        <taxon>Neisseriaceae</taxon>
        <taxon>Uruburuella</taxon>
    </lineage>
</organism>
<gene>
    <name evidence="8" type="ORF">EV680_10243</name>
    <name evidence="9" type="ORF">LVJ78_05620</name>
</gene>
<evidence type="ECO:0000259" key="7">
    <source>
        <dbReference type="Pfam" id="PF06271"/>
    </source>
</evidence>
<reference evidence="8 10" key="1">
    <citation type="submission" date="2019-03" db="EMBL/GenBank/DDBJ databases">
        <title>Genomic Encyclopedia of Type Strains, Phase IV (KMG-IV): sequencing the most valuable type-strain genomes for metagenomic binning, comparative biology and taxonomic classification.</title>
        <authorList>
            <person name="Goeker M."/>
        </authorList>
    </citation>
    <scope>NUCLEOTIDE SEQUENCE [LARGE SCALE GENOMIC DNA]</scope>
    <source>
        <strain evidence="8 10">DSM 17474</strain>
    </source>
</reference>
<dbReference type="PANTHER" id="PTHR36115:SF10">
    <property type="entry name" value="RDD DOMAIN-CONTAINING PROTEIN"/>
    <property type="match status" value="1"/>
</dbReference>
<comment type="subcellular location">
    <subcellularLocation>
        <location evidence="1">Cell membrane</location>
        <topology evidence="1">Multi-pass membrane protein</topology>
    </subcellularLocation>
</comment>
<keyword evidence="2" id="KW-1003">Cell membrane</keyword>
<dbReference type="PANTHER" id="PTHR36115">
    <property type="entry name" value="PROLINE-RICH ANTIGEN HOMOLOG-RELATED"/>
    <property type="match status" value="1"/>
</dbReference>
<dbReference type="Pfam" id="PF06271">
    <property type="entry name" value="RDD"/>
    <property type="match status" value="1"/>
</dbReference>
<dbReference type="InterPro" id="IPR010432">
    <property type="entry name" value="RDD"/>
</dbReference>
<dbReference type="EMBL" id="CP091507">
    <property type="protein sequence ID" value="UOO80473.1"/>
    <property type="molecule type" value="Genomic_DNA"/>
</dbReference>
<proteinExistence type="predicted"/>
<dbReference type="GO" id="GO:0005886">
    <property type="term" value="C:plasma membrane"/>
    <property type="evidence" value="ECO:0007669"/>
    <property type="project" value="UniProtKB-SubCell"/>
</dbReference>
<evidence type="ECO:0000256" key="4">
    <source>
        <dbReference type="ARBA" id="ARBA00022989"/>
    </source>
</evidence>
<accession>A0AAE9GZ47</accession>
<reference evidence="9" key="2">
    <citation type="submission" date="2021-12" db="EMBL/GenBank/DDBJ databases">
        <authorList>
            <person name="Veyrier F.J."/>
        </authorList>
    </citation>
    <scope>NUCLEOTIDE SEQUENCE</scope>
    <source>
        <strain evidence="9">1258/02</strain>
    </source>
</reference>